<gene>
    <name evidence="22" type="primary">LOC110984695</name>
</gene>
<dbReference type="RefSeq" id="XP_022100809.1">
    <property type="nucleotide sequence ID" value="XM_022245117.1"/>
</dbReference>
<evidence type="ECO:0000259" key="20">
    <source>
        <dbReference type="PROSITE" id="PS50042"/>
    </source>
</evidence>
<dbReference type="Gene3D" id="2.60.120.10">
    <property type="entry name" value="Jelly Rolls"/>
    <property type="match status" value="1"/>
</dbReference>
<keyword evidence="12 19" id="KW-0472">Membrane</keyword>
<keyword evidence="21" id="KW-1185">Reference proteome</keyword>
<comment type="catalytic activity">
    <reaction evidence="17">
        <text>Na(+)(in) = Na(+)(out)</text>
        <dbReference type="Rhea" id="RHEA:34963"/>
        <dbReference type="ChEBI" id="CHEBI:29101"/>
    </reaction>
</comment>
<evidence type="ECO:0000256" key="14">
    <source>
        <dbReference type="ARBA" id="ARBA00023201"/>
    </source>
</evidence>
<dbReference type="Pfam" id="PF00520">
    <property type="entry name" value="Ion_trans"/>
    <property type="match status" value="1"/>
</dbReference>
<dbReference type="InterPro" id="IPR051413">
    <property type="entry name" value="K/Na_HCN_channel"/>
</dbReference>
<comment type="similarity">
    <text evidence="2">Belongs to the potassium channel HCN family.</text>
</comment>
<dbReference type="CDD" id="cd00038">
    <property type="entry name" value="CAP_ED"/>
    <property type="match status" value="1"/>
</dbReference>
<dbReference type="GO" id="GO:0030552">
    <property type="term" value="F:cAMP binding"/>
    <property type="evidence" value="ECO:0007669"/>
    <property type="project" value="UniProtKB-KW"/>
</dbReference>
<dbReference type="InterPro" id="IPR014710">
    <property type="entry name" value="RmlC-like_jellyroll"/>
</dbReference>
<feature type="region of interest" description="Disordered" evidence="18">
    <location>
        <begin position="667"/>
        <end position="723"/>
    </location>
</feature>
<feature type="transmembrane region" description="Helical" evidence="19">
    <location>
        <begin position="411"/>
        <end position="436"/>
    </location>
</feature>
<dbReference type="InterPro" id="IPR018488">
    <property type="entry name" value="cNMP-bd_CS"/>
</dbReference>
<evidence type="ECO:0000256" key="16">
    <source>
        <dbReference type="ARBA" id="ARBA00023303"/>
    </source>
</evidence>
<dbReference type="PANTHER" id="PTHR45689">
    <property type="entry name" value="I[[H]] CHANNEL, ISOFORM E"/>
    <property type="match status" value="1"/>
</dbReference>
<dbReference type="InterPro" id="IPR018490">
    <property type="entry name" value="cNMP-bd_dom_sf"/>
</dbReference>
<dbReference type="PRINTS" id="PR01463">
    <property type="entry name" value="EAGCHANLFMLY"/>
</dbReference>
<dbReference type="Proteomes" id="UP000694845">
    <property type="component" value="Unplaced"/>
</dbReference>
<feature type="domain" description="Cyclic nucleotide-binding" evidence="20">
    <location>
        <begin position="514"/>
        <end position="630"/>
    </location>
</feature>
<dbReference type="GeneID" id="110984695"/>
<dbReference type="GO" id="GO:0005249">
    <property type="term" value="F:voltage-gated potassium channel activity"/>
    <property type="evidence" value="ECO:0007669"/>
    <property type="project" value="InterPro"/>
</dbReference>
<organism evidence="21 22">
    <name type="scientific">Acanthaster planci</name>
    <name type="common">Crown-of-thorns starfish</name>
    <dbReference type="NCBI Taxonomy" id="133434"/>
    <lineage>
        <taxon>Eukaryota</taxon>
        <taxon>Metazoa</taxon>
        <taxon>Echinodermata</taxon>
        <taxon>Eleutherozoa</taxon>
        <taxon>Asterozoa</taxon>
        <taxon>Asteroidea</taxon>
        <taxon>Valvatacea</taxon>
        <taxon>Valvatida</taxon>
        <taxon>Acanthasteridae</taxon>
        <taxon>Acanthaster</taxon>
    </lineage>
</organism>
<evidence type="ECO:0000256" key="4">
    <source>
        <dbReference type="ARBA" id="ARBA00022461"/>
    </source>
</evidence>
<keyword evidence="7 19" id="KW-0812">Transmembrane</keyword>
<evidence type="ECO:0000256" key="15">
    <source>
        <dbReference type="ARBA" id="ARBA00023286"/>
    </source>
</evidence>
<keyword evidence="14" id="KW-0739">Sodium transport</keyword>
<evidence type="ECO:0000256" key="19">
    <source>
        <dbReference type="SAM" id="Phobius"/>
    </source>
</evidence>
<dbReference type="Pfam" id="PF00027">
    <property type="entry name" value="cNMP_binding"/>
    <property type="match status" value="1"/>
</dbReference>
<dbReference type="InterPro" id="IPR003938">
    <property type="entry name" value="K_chnl_volt-dep_EAG/ELK/ERG"/>
</dbReference>
<keyword evidence="5" id="KW-1003">Cell membrane</keyword>
<evidence type="ECO:0000256" key="11">
    <source>
        <dbReference type="ARBA" id="ARBA00023065"/>
    </source>
</evidence>
<protein>
    <submittedName>
        <fullName evidence="22">Potassium/sodium hyperpolarization-activated cyclic nucleotide-gated channel 2-like</fullName>
    </submittedName>
</protein>
<dbReference type="InterPro" id="IPR005821">
    <property type="entry name" value="Ion_trans_dom"/>
</dbReference>
<evidence type="ECO:0000256" key="7">
    <source>
        <dbReference type="ARBA" id="ARBA00022692"/>
    </source>
</evidence>
<dbReference type="InterPro" id="IPR013621">
    <property type="entry name" value="Ion_trans_N"/>
</dbReference>
<evidence type="ECO:0000256" key="2">
    <source>
        <dbReference type="ARBA" id="ARBA00006305"/>
    </source>
</evidence>
<dbReference type="GO" id="GO:0098855">
    <property type="term" value="C:HCN channel complex"/>
    <property type="evidence" value="ECO:0007669"/>
    <property type="project" value="TreeGrafter"/>
</dbReference>
<feature type="transmembrane region" description="Helical" evidence="19">
    <location>
        <begin position="327"/>
        <end position="350"/>
    </location>
</feature>
<dbReference type="KEGG" id="aplc:110984695"/>
<dbReference type="PANTHER" id="PTHR45689:SF5">
    <property type="entry name" value="I[[H]] CHANNEL, ISOFORM E"/>
    <property type="match status" value="1"/>
</dbReference>
<evidence type="ECO:0000313" key="22">
    <source>
        <dbReference type="RefSeq" id="XP_022100809.1"/>
    </source>
</evidence>
<keyword evidence="8" id="KW-0547">Nucleotide-binding</keyword>
<keyword evidence="15" id="KW-1071">Ligand-gated ion channel</keyword>
<comment type="subcellular location">
    <subcellularLocation>
        <location evidence="1">Cell membrane</location>
        <topology evidence="1">Multi-pass membrane protein</topology>
    </subcellularLocation>
</comment>
<dbReference type="GO" id="GO:0005272">
    <property type="term" value="F:sodium channel activity"/>
    <property type="evidence" value="ECO:0007669"/>
    <property type="project" value="UniProtKB-KW"/>
</dbReference>
<dbReference type="SUPFAM" id="SSF81324">
    <property type="entry name" value="Voltage-gated potassium channels"/>
    <property type="match status" value="1"/>
</dbReference>
<dbReference type="InterPro" id="IPR000595">
    <property type="entry name" value="cNMP-bd_dom"/>
</dbReference>
<feature type="region of interest" description="Disordered" evidence="18">
    <location>
        <begin position="1"/>
        <end position="30"/>
    </location>
</feature>
<proteinExistence type="inferred from homology"/>
<keyword evidence="11" id="KW-0406">Ion transport</keyword>
<dbReference type="OMA" id="YFVQHGC"/>
<evidence type="ECO:0000256" key="5">
    <source>
        <dbReference type="ARBA" id="ARBA00022475"/>
    </source>
</evidence>
<accession>A0A8B7Z591</accession>
<dbReference type="PROSITE" id="PS00888">
    <property type="entry name" value="CNMP_BINDING_1"/>
    <property type="match status" value="1"/>
</dbReference>
<evidence type="ECO:0000256" key="17">
    <source>
        <dbReference type="ARBA" id="ARBA00036239"/>
    </source>
</evidence>
<keyword evidence="10" id="KW-0915">Sodium</keyword>
<evidence type="ECO:0000256" key="1">
    <source>
        <dbReference type="ARBA" id="ARBA00004651"/>
    </source>
</evidence>
<evidence type="ECO:0000256" key="12">
    <source>
        <dbReference type="ARBA" id="ARBA00023136"/>
    </source>
</evidence>
<dbReference type="OrthoDB" id="421226at2759"/>
<dbReference type="Gene3D" id="1.10.287.630">
    <property type="entry name" value="Helix hairpin bin"/>
    <property type="match status" value="1"/>
</dbReference>
<keyword evidence="9 19" id="KW-1133">Transmembrane helix</keyword>
<dbReference type="GO" id="GO:0003254">
    <property type="term" value="P:regulation of membrane depolarization"/>
    <property type="evidence" value="ECO:0007669"/>
    <property type="project" value="TreeGrafter"/>
</dbReference>
<keyword evidence="6" id="KW-0116">cAMP-binding</keyword>
<evidence type="ECO:0000256" key="18">
    <source>
        <dbReference type="SAM" id="MobiDB-lite"/>
    </source>
</evidence>
<dbReference type="Pfam" id="PF08412">
    <property type="entry name" value="Ion_trans_N"/>
    <property type="match status" value="1"/>
</dbReference>
<evidence type="ECO:0000313" key="21">
    <source>
        <dbReference type="Proteomes" id="UP000694845"/>
    </source>
</evidence>
<keyword evidence="4" id="KW-0894">Sodium channel</keyword>
<evidence type="ECO:0000256" key="3">
    <source>
        <dbReference type="ARBA" id="ARBA00022448"/>
    </source>
</evidence>
<evidence type="ECO:0000256" key="10">
    <source>
        <dbReference type="ARBA" id="ARBA00023053"/>
    </source>
</evidence>
<dbReference type="PROSITE" id="PS50042">
    <property type="entry name" value="CNMP_BINDING_3"/>
    <property type="match status" value="1"/>
</dbReference>
<dbReference type="Gene3D" id="1.10.287.70">
    <property type="match status" value="1"/>
</dbReference>
<keyword evidence="16" id="KW-0407">Ion channel</keyword>
<keyword evidence="3" id="KW-0813">Transport</keyword>
<keyword evidence="13" id="KW-0114">cAMP</keyword>
<evidence type="ECO:0000256" key="9">
    <source>
        <dbReference type="ARBA" id="ARBA00022989"/>
    </source>
</evidence>
<feature type="compositionally biased region" description="Polar residues" evidence="18">
    <location>
        <begin position="698"/>
        <end position="717"/>
    </location>
</feature>
<dbReference type="SUPFAM" id="SSF51206">
    <property type="entry name" value="cAMP-binding domain-like"/>
    <property type="match status" value="1"/>
</dbReference>
<name>A0A8B7Z591_ACAPL</name>
<evidence type="ECO:0000256" key="13">
    <source>
        <dbReference type="ARBA" id="ARBA00023149"/>
    </source>
</evidence>
<feature type="transmembrane region" description="Helical" evidence="19">
    <location>
        <begin position="192"/>
        <end position="209"/>
    </location>
</feature>
<dbReference type="AlphaFoldDB" id="A0A8B7Z591"/>
<evidence type="ECO:0000256" key="8">
    <source>
        <dbReference type="ARBA" id="ARBA00022741"/>
    </source>
</evidence>
<evidence type="ECO:0000256" key="6">
    <source>
        <dbReference type="ARBA" id="ARBA00022566"/>
    </source>
</evidence>
<sequence>MSSRDPRSLPPLRSNKVMQEPLTRGSSESIGSDEMAVQHLLPAIEEQVPLTSDTHEANHVILKSSIKQNGPKSGSTGENAMGHVAFDIENMAEGNREETSKENSKESIKASLSLLGIPQPRKESDGLSGLKNTFIRRQLWQMLEPTDNRLSMKLFGSRKGLQMEKKRLKAAGILIIHPCSTFKFYWDLVMVLLLIANLVTLPVIIAFFYQEKLSKTWSVFNCSSDTLFILDVIINLRTGYMDLNTAEQVILEPKKIALHYLKSWFAVDFVSSIPMDCIFLGVDGGNENKLYEVSKAFRIFRLAKLLSLVRLLRLSRLMRFVRQWEQVFNVAGAVIRIVNLIGIMLLISHWNGCLQFLVPMLQHFPQDSWVSINDLENAHWWEQYTWALFKAMSHMLCIGYGRFPPQSLTDLWLTMVSMICGASCFALFIGHATNLIQSMDSSSRQYREKLKQVEEYMAYRKLPSEMRERITDYYDYRYHGKMFNEDVIFSEVSAKLKQDVANYNCRELVASVPFFQNADPNFVSRVVVLLKFEVFQPGDFLIREGTYGDRMFFIQQGVVDIITSDGQVATTLSDGSYFGEICLLTEERRVASVRTDTYCSLYSLGVNNFHQVLREFPAMRKTMQTIALRRLNKIGRTSKVLVAALRHHNTTSQNSAVSSSLLFSLPPESSSSAFSEHNRRSEDDMEDESNERVLQVTEGPSQTPTQTPITRYYSSPDNFPPPV</sequence>
<reference evidence="22" key="1">
    <citation type="submission" date="2025-08" db="UniProtKB">
        <authorList>
            <consortium name="RefSeq"/>
        </authorList>
    </citation>
    <scope>IDENTIFICATION</scope>
</reference>
<dbReference type="SMART" id="SM00100">
    <property type="entry name" value="cNMP"/>
    <property type="match status" value="1"/>
</dbReference>